<feature type="domain" description="Copper type II ascorbate-dependent monooxygenase C-terminal" evidence="3">
    <location>
        <begin position="38"/>
        <end position="110"/>
    </location>
</feature>
<dbReference type="Proteomes" id="UP001519460">
    <property type="component" value="Unassembled WGS sequence"/>
</dbReference>
<evidence type="ECO:0000256" key="2">
    <source>
        <dbReference type="SAM" id="Phobius"/>
    </source>
</evidence>
<keyword evidence="2" id="KW-0472">Membrane</keyword>
<evidence type="ECO:0000256" key="1">
    <source>
        <dbReference type="ARBA" id="ARBA00023157"/>
    </source>
</evidence>
<organism evidence="4 5">
    <name type="scientific">Batillaria attramentaria</name>
    <dbReference type="NCBI Taxonomy" id="370345"/>
    <lineage>
        <taxon>Eukaryota</taxon>
        <taxon>Metazoa</taxon>
        <taxon>Spiralia</taxon>
        <taxon>Lophotrochozoa</taxon>
        <taxon>Mollusca</taxon>
        <taxon>Gastropoda</taxon>
        <taxon>Caenogastropoda</taxon>
        <taxon>Sorbeoconcha</taxon>
        <taxon>Cerithioidea</taxon>
        <taxon>Batillariidae</taxon>
        <taxon>Batillaria</taxon>
    </lineage>
</organism>
<reference evidence="4 5" key="1">
    <citation type="journal article" date="2023" name="Sci. Data">
        <title>Genome assembly of the Korean intertidal mud-creeper Batillaria attramentaria.</title>
        <authorList>
            <person name="Patra A.K."/>
            <person name="Ho P.T."/>
            <person name="Jun S."/>
            <person name="Lee S.J."/>
            <person name="Kim Y."/>
            <person name="Won Y.J."/>
        </authorList>
    </citation>
    <scope>NUCLEOTIDE SEQUENCE [LARGE SCALE GENOMIC DNA]</scope>
    <source>
        <strain evidence="4">Wonlab-2016</strain>
    </source>
</reference>
<evidence type="ECO:0000313" key="4">
    <source>
        <dbReference type="EMBL" id="KAK7475233.1"/>
    </source>
</evidence>
<evidence type="ECO:0000259" key="3">
    <source>
        <dbReference type="Pfam" id="PF03712"/>
    </source>
</evidence>
<gene>
    <name evidence="4" type="ORF">BaRGS_00033537</name>
</gene>
<evidence type="ECO:0000313" key="5">
    <source>
        <dbReference type="Proteomes" id="UP001519460"/>
    </source>
</evidence>
<sequence length="174" mass="19113">MALQLHWNNPELVNTYQDSSGITLHYTSNLRQHDVAVWVIGNTHFDIHPRQSHVTVEAKCSSTCTKTHLKEPVYVTVALNHMHHLGVSQTIEHYRNGTWLRYITNDVIFSYDSPQVYEYVTPIEALVVAAVLQALVVAAVLQALVVAAVLQALVVAAVLQALVAAAVLQALVAA</sequence>
<dbReference type="AlphaFoldDB" id="A0ABD0JKD6"/>
<keyword evidence="2" id="KW-0812">Transmembrane</keyword>
<keyword evidence="2" id="KW-1133">Transmembrane helix</keyword>
<dbReference type="SUPFAM" id="SSF49742">
    <property type="entry name" value="PHM/PNGase F"/>
    <property type="match status" value="1"/>
</dbReference>
<dbReference type="InterPro" id="IPR036939">
    <property type="entry name" value="Cu2_ascorb_mOase_N_sf"/>
</dbReference>
<protein>
    <recommendedName>
        <fullName evidence="3">Copper type II ascorbate-dependent monooxygenase C-terminal domain-containing protein</fullName>
    </recommendedName>
</protein>
<keyword evidence="1" id="KW-1015">Disulfide bond</keyword>
<dbReference type="Pfam" id="PF03712">
    <property type="entry name" value="Cu2_monoox_C"/>
    <property type="match status" value="1"/>
</dbReference>
<accession>A0ABD0JKD6</accession>
<keyword evidence="5" id="KW-1185">Reference proteome</keyword>
<dbReference type="PANTHER" id="PTHR10157:SF23">
    <property type="entry name" value="MOXD1 HOMOLOG 1"/>
    <property type="match status" value="1"/>
</dbReference>
<name>A0ABD0JKD6_9CAEN</name>
<dbReference type="InterPro" id="IPR000945">
    <property type="entry name" value="DBH-like"/>
</dbReference>
<dbReference type="InterPro" id="IPR008977">
    <property type="entry name" value="PHM/PNGase_F_dom_sf"/>
</dbReference>
<feature type="transmembrane region" description="Helical" evidence="2">
    <location>
        <begin position="152"/>
        <end position="173"/>
    </location>
</feature>
<dbReference type="InterPro" id="IPR014784">
    <property type="entry name" value="Cu2_ascorb_mOase-like_C"/>
</dbReference>
<dbReference type="Gene3D" id="2.60.120.230">
    <property type="match status" value="1"/>
</dbReference>
<dbReference type="InterPro" id="IPR024548">
    <property type="entry name" value="Cu2_monoox_C"/>
</dbReference>
<dbReference type="EMBL" id="JACVVK020000412">
    <property type="protein sequence ID" value="KAK7475233.1"/>
    <property type="molecule type" value="Genomic_DNA"/>
</dbReference>
<dbReference type="Gene3D" id="2.60.120.310">
    <property type="entry name" value="Copper type II, ascorbate-dependent monooxygenase, N-terminal domain"/>
    <property type="match status" value="1"/>
</dbReference>
<feature type="transmembrane region" description="Helical" evidence="2">
    <location>
        <begin position="125"/>
        <end position="146"/>
    </location>
</feature>
<dbReference type="PANTHER" id="PTHR10157">
    <property type="entry name" value="DOPAMINE BETA HYDROXYLASE RELATED"/>
    <property type="match status" value="1"/>
</dbReference>
<comment type="caution">
    <text evidence="4">The sequence shown here is derived from an EMBL/GenBank/DDBJ whole genome shotgun (WGS) entry which is preliminary data.</text>
</comment>
<proteinExistence type="predicted"/>